<reference evidence="1" key="1">
    <citation type="submission" date="2020-11" db="EMBL/GenBank/DDBJ databases">
        <authorList>
            <person name="Tran Van P."/>
        </authorList>
    </citation>
    <scope>NUCLEOTIDE SEQUENCE</scope>
</reference>
<evidence type="ECO:0000313" key="1">
    <source>
        <dbReference type="EMBL" id="CAD7232260.1"/>
    </source>
</evidence>
<dbReference type="AlphaFoldDB" id="A0A7R8ZS26"/>
<sequence>MRGCPDQSAVGPHRPQNLTYHQVAIGTEKNITQLHEELGYAGKPIHFLKVDIEGFEQLVLADLFGPDGKTCMLEIWHFSMEMHWEFSYTFGGFPNLPYKLELQAQHERQLSEVCGLEKVAKHTYYGLSENTYIKIDWKDVLKRIENLTKRES</sequence>
<proteinExistence type="predicted"/>
<protein>
    <submittedName>
        <fullName evidence="1">Uncharacterized protein</fullName>
    </submittedName>
</protein>
<name>A0A7R8ZS26_9CRUS</name>
<gene>
    <name evidence="1" type="ORF">CTOB1V02_LOCUS10098</name>
</gene>
<organism evidence="1">
    <name type="scientific">Cyprideis torosa</name>
    <dbReference type="NCBI Taxonomy" id="163714"/>
    <lineage>
        <taxon>Eukaryota</taxon>
        <taxon>Metazoa</taxon>
        <taxon>Ecdysozoa</taxon>
        <taxon>Arthropoda</taxon>
        <taxon>Crustacea</taxon>
        <taxon>Oligostraca</taxon>
        <taxon>Ostracoda</taxon>
        <taxon>Podocopa</taxon>
        <taxon>Podocopida</taxon>
        <taxon>Cytherocopina</taxon>
        <taxon>Cytheroidea</taxon>
        <taxon>Cytherideidae</taxon>
        <taxon>Cyprideis</taxon>
    </lineage>
</organism>
<accession>A0A7R8ZS26</accession>
<dbReference type="EMBL" id="OB664437">
    <property type="protein sequence ID" value="CAD7232260.1"/>
    <property type="molecule type" value="Genomic_DNA"/>
</dbReference>
<dbReference type="OrthoDB" id="6406910at2759"/>